<dbReference type="InterPro" id="IPR019533">
    <property type="entry name" value="Peptidase_S26"/>
</dbReference>
<feature type="domain" description="Peptidase S26" evidence="8">
    <location>
        <begin position="48"/>
        <end position="239"/>
    </location>
</feature>
<comment type="catalytic activity">
    <reaction evidence="1 6">
        <text>Cleavage of hydrophobic, N-terminal signal or leader sequences from secreted and periplasmic proteins.</text>
        <dbReference type="EC" id="3.4.21.89"/>
    </reaction>
</comment>
<evidence type="ECO:0000256" key="2">
    <source>
        <dbReference type="ARBA" id="ARBA00004401"/>
    </source>
</evidence>
<evidence type="ECO:0000259" key="8">
    <source>
        <dbReference type="Pfam" id="PF10502"/>
    </source>
</evidence>
<dbReference type="EC" id="3.4.21.89" evidence="4 6"/>
<evidence type="ECO:0000256" key="6">
    <source>
        <dbReference type="RuleBase" id="RU362042"/>
    </source>
</evidence>
<organism evidence="9 10">
    <name type="scientific">Kitasatospora herbaricolor</name>
    <dbReference type="NCBI Taxonomy" id="68217"/>
    <lineage>
        <taxon>Bacteria</taxon>
        <taxon>Bacillati</taxon>
        <taxon>Actinomycetota</taxon>
        <taxon>Actinomycetes</taxon>
        <taxon>Kitasatosporales</taxon>
        <taxon>Streptomycetaceae</taxon>
        <taxon>Kitasatospora</taxon>
    </lineage>
</organism>
<dbReference type="Pfam" id="PF10502">
    <property type="entry name" value="Peptidase_S26"/>
    <property type="match status" value="1"/>
</dbReference>
<feature type="region of interest" description="Disordered" evidence="7">
    <location>
        <begin position="261"/>
        <end position="285"/>
    </location>
</feature>
<dbReference type="InterPro" id="IPR036286">
    <property type="entry name" value="LexA/Signal_pep-like_sf"/>
</dbReference>
<accession>A0ABZ1WF09</accession>
<dbReference type="PROSITE" id="PS00761">
    <property type="entry name" value="SPASE_I_3"/>
    <property type="match status" value="1"/>
</dbReference>
<feature type="region of interest" description="Disordered" evidence="7">
    <location>
        <begin position="1"/>
        <end position="39"/>
    </location>
</feature>
<keyword evidence="6" id="KW-0472">Membrane</keyword>
<dbReference type="PANTHER" id="PTHR43390">
    <property type="entry name" value="SIGNAL PEPTIDASE I"/>
    <property type="match status" value="1"/>
</dbReference>
<evidence type="ECO:0000256" key="1">
    <source>
        <dbReference type="ARBA" id="ARBA00000677"/>
    </source>
</evidence>
<sequence>MGDGLRGWTAARRERTAQAQAQAQGQGQQEPGRPAAPARRVRRPLWQEIPLLVLLAVVLALGVKTFGVQAFSIPSGSMQNTLQKGDRVLVDKLTPWFGATPARGDVVVFRDPGGWLADRPAARGGPLQQAMSLVGLMPSPGEQDLIKRVIAVGGDTVTCTAGAPVRVNGVALDEPYLYPGATPCDDDPVGTVTVPEGRIWVMGDHRNGSQDSRAHELDRAGDGFVPVGNVIGRAVVVAWPLGRWATLPEPDTFGQRQLAAGRTTDQGPEAGPVLGGGHGAGYGAAEEPTRSAAGLLGLAGALPLLRGRRRGRRSGRGKAAAGERG</sequence>
<dbReference type="CDD" id="cd06530">
    <property type="entry name" value="S26_SPase_I"/>
    <property type="match status" value="1"/>
</dbReference>
<keyword evidence="5 6" id="KW-0378">Hydrolase</keyword>
<name>A0ABZ1WF09_9ACTN</name>
<comment type="subcellular location">
    <subcellularLocation>
        <location evidence="2">Cell membrane</location>
        <topology evidence="2">Single-pass type II membrane protein</topology>
    </subcellularLocation>
    <subcellularLocation>
        <location evidence="6">Membrane</location>
        <topology evidence="6">Single-pass type II membrane protein</topology>
    </subcellularLocation>
</comment>
<dbReference type="Gene3D" id="2.10.109.10">
    <property type="entry name" value="Umud Fragment, subunit A"/>
    <property type="match status" value="1"/>
</dbReference>
<keyword evidence="6" id="KW-1133">Transmembrane helix</keyword>
<dbReference type="EMBL" id="CP108482">
    <property type="protein sequence ID" value="WUS59486.1"/>
    <property type="molecule type" value="Genomic_DNA"/>
</dbReference>
<dbReference type="PANTHER" id="PTHR43390:SF1">
    <property type="entry name" value="CHLOROPLAST PROCESSING PEPTIDASE"/>
    <property type="match status" value="1"/>
</dbReference>
<evidence type="ECO:0000256" key="4">
    <source>
        <dbReference type="ARBA" id="ARBA00013208"/>
    </source>
</evidence>
<dbReference type="InterPro" id="IPR019758">
    <property type="entry name" value="Pept_S26A_signal_pept_1_CS"/>
</dbReference>
<evidence type="ECO:0000256" key="7">
    <source>
        <dbReference type="SAM" id="MobiDB-lite"/>
    </source>
</evidence>
<reference evidence="9 10" key="1">
    <citation type="submission" date="2022-10" db="EMBL/GenBank/DDBJ databases">
        <title>The complete genomes of actinobacterial strains from the NBC collection.</title>
        <authorList>
            <person name="Joergensen T.S."/>
            <person name="Alvarez Arevalo M."/>
            <person name="Sterndorff E.B."/>
            <person name="Faurdal D."/>
            <person name="Vuksanovic O."/>
            <person name="Mourched A.-S."/>
            <person name="Charusanti P."/>
            <person name="Shaw S."/>
            <person name="Blin K."/>
            <person name="Weber T."/>
        </authorList>
    </citation>
    <scope>NUCLEOTIDE SEQUENCE [LARGE SCALE GENOMIC DNA]</scope>
    <source>
        <strain evidence="9 10">NBC_01247</strain>
    </source>
</reference>
<keyword evidence="10" id="KW-1185">Reference proteome</keyword>
<protein>
    <recommendedName>
        <fullName evidence="4 6">Signal peptidase I</fullName>
        <ecNumber evidence="4 6">3.4.21.89</ecNumber>
    </recommendedName>
</protein>
<dbReference type="NCBIfam" id="TIGR02227">
    <property type="entry name" value="sigpep_I_bact"/>
    <property type="match status" value="1"/>
</dbReference>
<dbReference type="GO" id="GO:0009003">
    <property type="term" value="F:signal peptidase activity"/>
    <property type="evidence" value="ECO:0007669"/>
    <property type="project" value="UniProtKB-EC"/>
</dbReference>
<feature type="compositionally biased region" description="Low complexity" evidence="7">
    <location>
        <begin position="17"/>
        <end position="38"/>
    </location>
</feature>
<dbReference type="SUPFAM" id="SSF51306">
    <property type="entry name" value="LexA/Signal peptidase"/>
    <property type="match status" value="1"/>
</dbReference>
<feature type="compositionally biased region" description="Gly residues" evidence="7">
    <location>
        <begin position="273"/>
        <end position="282"/>
    </location>
</feature>
<dbReference type="PRINTS" id="PR00727">
    <property type="entry name" value="LEADERPTASE"/>
</dbReference>
<feature type="transmembrane region" description="Helical" evidence="6">
    <location>
        <begin position="49"/>
        <end position="71"/>
    </location>
</feature>
<comment type="similarity">
    <text evidence="3 6">Belongs to the peptidase S26 family.</text>
</comment>
<gene>
    <name evidence="9" type="primary">lepB</name>
    <name evidence="9" type="ORF">OG469_30660</name>
</gene>
<proteinExistence type="inferred from homology"/>
<dbReference type="InterPro" id="IPR000223">
    <property type="entry name" value="Pept_S26A_signal_pept_1"/>
</dbReference>
<dbReference type="RefSeq" id="WP_329494413.1">
    <property type="nucleotide sequence ID" value="NZ_CP108460.1"/>
</dbReference>
<keyword evidence="6" id="KW-0812">Transmembrane</keyword>
<keyword evidence="6" id="KW-0645">Protease</keyword>
<evidence type="ECO:0000313" key="9">
    <source>
        <dbReference type="EMBL" id="WUS59486.1"/>
    </source>
</evidence>
<evidence type="ECO:0000256" key="3">
    <source>
        <dbReference type="ARBA" id="ARBA00009370"/>
    </source>
</evidence>
<evidence type="ECO:0000256" key="5">
    <source>
        <dbReference type="ARBA" id="ARBA00022801"/>
    </source>
</evidence>
<evidence type="ECO:0000313" key="10">
    <source>
        <dbReference type="Proteomes" id="UP001432014"/>
    </source>
</evidence>
<dbReference type="Proteomes" id="UP001432014">
    <property type="component" value="Chromosome"/>
</dbReference>